<reference evidence="1 2" key="1">
    <citation type="journal article" date="2020" name="Microorganisms">
        <title>Reliable Identification of Environmental Pseudomonas Isolates Using the rpoD Gene.</title>
        <authorList>
            <consortium name="The Broad Institute Genome Sequencing Platform"/>
            <person name="Girard L."/>
            <person name="Lood C."/>
            <person name="Rokni-Zadeh H."/>
            <person name="van Noort V."/>
            <person name="Lavigne R."/>
            <person name="De Mot R."/>
        </authorList>
    </citation>
    <scope>NUCLEOTIDE SEQUENCE [LARGE SCALE GENOMIC DNA]</scope>
    <source>
        <strain evidence="1 2">RD9SR1</strain>
    </source>
</reference>
<dbReference type="EMBL" id="JABWRZ020000002">
    <property type="protein sequence ID" value="MBV4493014.1"/>
    <property type="molecule type" value="Genomic_DNA"/>
</dbReference>
<organism evidence="1 2">
    <name type="scientific">Pseudomonas oryzicola</name>
    <dbReference type="NCBI Taxonomy" id="485876"/>
    <lineage>
        <taxon>Bacteria</taxon>
        <taxon>Pseudomonadati</taxon>
        <taxon>Pseudomonadota</taxon>
        <taxon>Gammaproteobacteria</taxon>
        <taxon>Pseudomonadales</taxon>
        <taxon>Pseudomonadaceae</taxon>
        <taxon>Pseudomonas</taxon>
    </lineage>
</organism>
<evidence type="ECO:0000313" key="1">
    <source>
        <dbReference type="EMBL" id="MBV4493014.1"/>
    </source>
</evidence>
<proteinExistence type="predicted"/>
<dbReference type="NCBIfam" id="TIGR02450">
    <property type="entry name" value="TIGR02450 family Trp-rich protein"/>
    <property type="match status" value="1"/>
</dbReference>
<dbReference type="RefSeq" id="WP_186673774.1">
    <property type="nucleotide sequence ID" value="NZ_JABWRZ020000002.1"/>
</dbReference>
<gene>
    <name evidence="1" type="ORF">HU760_020705</name>
</gene>
<dbReference type="Proteomes" id="UP000609530">
    <property type="component" value="Unassembled WGS sequence"/>
</dbReference>
<dbReference type="Pfam" id="PF09493">
    <property type="entry name" value="DUF2389"/>
    <property type="match status" value="1"/>
</dbReference>
<comment type="caution">
    <text evidence="1">The sequence shown here is derived from an EMBL/GenBank/DDBJ whole genome shotgun (WGS) entry which is preliminary data.</text>
</comment>
<evidence type="ECO:0000313" key="2">
    <source>
        <dbReference type="Proteomes" id="UP000609530"/>
    </source>
</evidence>
<sequence>MNRFNPRKLGSSKWTACQPVNREKHFMVTELICDEDGTPLQIELEAVYSRRKQVLDWRELRDSQRWKFGWC</sequence>
<protein>
    <submittedName>
        <fullName evidence="1">TIGR02450 family Trp-rich protein</fullName>
    </submittedName>
</protein>
<name>A0ABS6QGC2_9PSED</name>
<dbReference type="InterPro" id="IPR012663">
    <property type="entry name" value="CHP02450_Tryp"/>
</dbReference>
<accession>A0ABS6QGC2</accession>
<keyword evidence="2" id="KW-1185">Reference proteome</keyword>